<accession>A0AA96LMS3</accession>
<dbReference type="RefSeq" id="WP_314798913.1">
    <property type="nucleotide sequence ID" value="NZ_CP130319.1"/>
</dbReference>
<evidence type="ECO:0000313" key="1">
    <source>
        <dbReference type="EMBL" id="WNR43913.1"/>
    </source>
</evidence>
<reference evidence="1" key="1">
    <citation type="submission" date="2022-02" db="EMBL/GenBank/DDBJ databases">
        <title>Paenibacillus sp. MBLB1832 Whole Genome Shotgun Sequencing.</title>
        <authorList>
            <person name="Hwang C.Y."/>
            <person name="Cho E.-S."/>
            <person name="Seo M.-J."/>
        </authorList>
    </citation>
    <scope>NUCLEOTIDE SEQUENCE</scope>
    <source>
        <strain evidence="1">MBLB1832</strain>
    </source>
</reference>
<evidence type="ECO:0000313" key="2">
    <source>
        <dbReference type="Proteomes" id="UP001304650"/>
    </source>
</evidence>
<dbReference type="AlphaFoldDB" id="A0AA96LMS3"/>
<dbReference type="Proteomes" id="UP001304650">
    <property type="component" value="Chromosome"/>
</dbReference>
<protein>
    <recommendedName>
        <fullName evidence="3">Phage tail collar domain-containing protein</fullName>
    </recommendedName>
</protein>
<gene>
    <name evidence="1" type="ORF">MJB10_22900</name>
</gene>
<dbReference type="CDD" id="cd22641">
    <property type="entry name" value="C24-like"/>
    <property type="match status" value="1"/>
</dbReference>
<dbReference type="EMBL" id="CP130319">
    <property type="protein sequence ID" value="WNR43913.1"/>
    <property type="molecule type" value="Genomic_DNA"/>
</dbReference>
<sequence length="215" mass="24003">MGVLFRRKHSKCKKCRHKVIPRGIIVMWSGSIRNIPKGWRLCNGTKGTPDLRDRFVLGTGTTSEIGKKGGRNSVVLTVDQLARHSHTGSGTTTADGLHSHFGRTTEIGDHRHSFTSERTGFQLFRVGGDALATTPGSKFINATEPAGGHFHDFTTNLTGVHSHDFKFDTNKVGQSSPIDIRNPFFKLAFIMKVRCRHRMNHHKILKKIKLRNPGK</sequence>
<dbReference type="SUPFAM" id="SSF88874">
    <property type="entry name" value="Receptor-binding domain of short tail fibre protein gp12"/>
    <property type="match status" value="1"/>
</dbReference>
<keyword evidence="2" id="KW-1185">Reference proteome</keyword>
<proteinExistence type="predicted"/>
<dbReference type="KEGG" id="proo:MJB10_22900"/>
<evidence type="ECO:0008006" key="3">
    <source>
        <dbReference type="Google" id="ProtNLM"/>
    </source>
</evidence>
<name>A0AA96LMS3_9BACL</name>
<organism evidence="1 2">
    <name type="scientific">Paenibacillus roseopurpureus</name>
    <dbReference type="NCBI Taxonomy" id="2918901"/>
    <lineage>
        <taxon>Bacteria</taxon>
        <taxon>Bacillati</taxon>
        <taxon>Bacillota</taxon>
        <taxon>Bacilli</taxon>
        <taxon>Bacillales</taxon>
        <taxon>Paenibacillaceae</taxon>
        <taxon>Paenibacillus</taxon>
    </lineage>
</organism>